<dbReference type="OrthoDB" id="9765769at2"/>
<dbReference type="GO" id="GO:0016810">
    <property type="term" value="F:hydrolase activity, acting on carbon-nitrogen (but not peptide) bonds"/>
    <property type="evidence" value="ECO:0007669"/>
    <property type="project" value="InterPro"/>
</dbReference>
<accession>A0A447IIB0</accession>
<dbReference type="SUPFAM" id="SSF51556">
    <property type="entry name" value="Metallo-dependent hydrolases"/>
    <property type="match status" value="1"/>
</dbReference>
<name>A0A447IIB0_9RHOB</name>
<dbReference type="InterPro" id="IPR006680">
    <property type="entry name" value="Amidohydro-rel"/>
</dbReference>
<reference evidence="2 3" key="1">
    <citation type="submission" date="2018-12" db="EMBL/GenBank/DDBJ databases">
        <authorList>
            <person name="Criscuolo A."/>
        </authorList>
    </citation>
    <scope>NUCLEOTIDE SEQUENCE [LARGE SCALE GENOMIC DNA]</scope>
    <source>
        <strain evidence="2">ACIP1116241</strain>
    </source>
</reference>
<evidence type="ECO:0000313" key="2">
    <source>
        <dbReference type="EMBL" id="VDS07219.1"/>
    </source>
</evidence>
<proteinExistence type="predicted"/>
<dbReference type="Proteomes" id="UP000270743">
    <property type="component" value="Unassembled WGS sequence"/>
</dbReference>
<dbReference type="EMBL" id="UZWE01000018">
    <property type="protein sequence ID" value="VDS07219.1"/>
    <property type="molecule type" value="Genomic_DNA"/>
</dbReference>
<evidence type="ECO:0000313" key="3">
    <source>
        <dbReference type="Proteomes" id="UP000270743"/>
    </source>
</evidence>
<keyword evidence="3" id="KW-1185">Reference proteome</keyword>
<dbReference type="InterPro" id="IPR051781">
    <property type="entry name" value="Metallo-dep_Hydrolase"/>
</dbReference>
<dbReference type="InterPro" id="IPR006311">
    <property type="entry name" value="TAT_signal"/>
</dbReference>
<dbReference type="Gene3D" id="2.30.40.10">
    <property type="entry name" value="Urease, subunit C, domain 1"/>
    <property type="match status" value="1"/>
</dbReference>
<dbReference type="InterPro" id="IPR011059">
    <property type="entry name" value="Metal-dep_hydrolase_composite"/>
</dbReference>
<protein>
    <recommendedName>
        <fullName evidence="1">Amidohydrolase-related domain-containing protein</fullName>
    </recommendedName>
</protein>
<dbReference type="SUPFAM" id="SSF51338">
    <property type="entry name" value="Composite domain of metallo-dependent hydrolases"/>
    <property type="match status" value="1"/>
</dbReference>
<dbReference type="CDD" id="cd01299">
    <property type="entry name" value="Met_dep_hydrolase_A"/>
    <property type="match status" value="1"/>
</dbReference>
<dbReference type="AlphaFoldDB" id="A0A447IIB0"/>
<dbReference type="PANTHER" id="PTHR43135">
    <property type="entry name" value="ALPHA-D-RIBOSE 1-METHYLPHOSPHONATE 5-TRIPHOSPHATE DIPHOSPHATASE"/>
    <property type="match status" value="1"/>
</dbReference>
<dbReference type="Gene3D" id="3.20.20.140">
    <property type="entry name" value="Metal-dependent hydrolases"/>
    <property type="match status" value="1"/>
</dbReference>
<organism evidence="2 3">
    <name type="scientific">Paracoccus haematequi</name>
    <dbReference type="NCBI Taxonomy" id="2491866"/>
    <lineage>
        <taxon>Bacteria</taxon>
        <taxon>Pseudomonadati</taxon>
        <taxon>Pseudomonadota</taxon>
        <taxon>Alphaproteobacteria</taxon>
        <taxon>Rhodobacterales</taxon>
        <taxon>Paracoccaceae</taxon>
        <taxon>Paracoccus</taxon>
    </lineage>
</organism>
<dbReference type="InterPro" id="IPR032466">
    <property type="entry name" value="Metal_Hydrolase"/>
</dbReference>
<dbReference type="RefSeq" id="WP_126152929.1">
    <property type="nucleotide sequence ID" value="NZ_UZWE01000018.1"/>
</dbReference>
<gene>
    <name evidence="2" type="ORF">PARHAE_00392</name>
</gene>
<feature type="domain" description="Amidohydrolase-related" evidence="1">
    <location>
        <begin position="122"/>
        <end position="477"/>
    </location>
</feature>
<dbReference type="InterPro" id="IPR057744">
    <property type="entry name" value="OTAase-like"/>
</dbReference>
<dbReference type="Pfam" id="PF01979">
    <property type="entry name" value="Amidohydro_1"/>
    <property type="match status" value="1"/>
</dbReference>
<evidence type="ECO:0000259" key="1">
    <source>
        <dbReference type="Pfam" id="PF01979"/>
    </source>
</evidence>
<dbReference type="PROSITE" id="PS51318">
    <property type="entry name" value="TAT"/>
    <property type="match status" value="1"/>
</dbReference>
<sequence length="487" mass="51580">MCQSCVSAASGLAPLHFCHCGTPETLAAMRRIEADISRRQMLGGMSAVVGMFAGFGLAPKQVRAQTPARPLLLTNLRLFDGTTLSMRDGVDILVEGGRIAALPAAGQGPEDAERIDCGGRAVIPGLIDTHWHATLCGVSQIAAMTQDIGLVHLISGREAGNALMRGFTTVRDVGGPAFGLQAAIDRGVVTGPRIFPSGAILSQTSGHGDFRFSNALPAMPSDPADYATRQGMTALADGVPEVLRRTREQLMKGASQIKISAGGGVASQYDPLESLQFRLDEMKAAVDCAADWGTYVCAHVYTSPGIRRCIEAGVKSIEHGQLADEDTVRMMADHGTWWSIQPFLQDEDANQYTDPKAVAAQTAVAEGTVRAFEMADKHKVNWAFGTDILYSGADSQGRQLAKLARYMSPLAALHRATGAAGEMLALSGARAPYQGRLGVIAPDALADLLVIDGDPEANLDWLADTANLRLILKGGRVFKNELAGDTI</sequence>
<dbReference type="PANTHER" id="PTHR43135:SF3">
    <property type="entry name" value="ALPHA-D-RIBOSE 1-METHYLPHOSPHONATE 5-TRIPHOSPHATE DIPHOSPHATASE"/>
    <property type="match status" value="1"/>
</dbReference>